<dbReference type="GO" id="GO:0003677">
    <property type="term" value="F:DNA binding"/>
    <property type="evidence" value="ECO:0007669"/>
    <property type="project" value="InterPro"/>
</dbReference>
<feature type="region of interest" description="Disordered" evidence="3">
    <location>
        <begin position="858"/>
        <end position="881"/>
    </location>
</feature>
<dbReference type="AlphaFoldDB" id="A0A918F6J2"/>
<feature type="compositionally biased region" description="Basic and acidic residues" evidence="3">
    <location>
        <begin position="872"/>
        <end position="881"/>
    </location>
</feature>
<dbReference type="CDD" id="cd06170">
    <property type="entry name" value="LuxR_C_like"/>
    <property type="match status" value="1"/>
</dbReference>
<dbReference type="Proteomes" id="UP000658320">
    <property type="component" value="Unassembled WGS sequence"/>
</dbReference>
<proteinExistence type="predicted"/>
<dbReference type="Gene3D" id="3.40.50.300">
    <property type="entry name" value="P-loop containing nucleotide triphosphate hydrolases"/>
    <property type="match status" value="1"/>
</dbReference>
<dbReference type="InterPro" id="IPR041664">
    <property type="entry name" value="AAA_16"/>
</dbReference>
<dbReference type="InterPro" id="IPR000792">
    <property type="entry name" value="Tscrpt_reg_LuxR_C"/>
</dbReference>
<evidence type="ECO:0000259" key="4">
    <source>
        <dbReference type="PROSITE" id="PS50043"/>
    </source>
</evidence>
<dbReference type="PRINTS" id="PR00038">
    <property type="entry name" value="HTHLUXR"/>
</dbReference>
<dbReference type="InterPro" id="IPR036388">
    <property type="entry name" value="WH-like_DNA-bd_sf"/>
</dbReference>
<keyword evidence="2" id="KW-0067">ATP-binding</keyword>
<name>A0A918F6J2_9ACTN</name>
<dbReference type="GO" id="GO:0006355">
    <property type="term" value="P:regulation of DNA-templated transcription"/>
    <property type="evidence" value="ECO:0007669"/>
    <property type="project" value="InterPro"/>
</dbReference>
<protein>
    <submittedName>
        <fullName evidence="5">LuxR family transcriptional regulator</fullName>
    </submittedName>
</protein>
<dbReference type="GO" id="GO:0005737">
    <property type="term" value="C:cytoplasm"/>
    <property type="evidence" value="ECO:0007669"/>
    <property type="project" value="TreeGrafter"/>
</dbReference>
<dbReference type="SUPFAM" id="SSF52540">
    <property type="entry name" value="P-loop containing nucleoside triphosphate hydrolases"/>
    <property type="match status" value="1"/>
</dbReference>
<accession>A0A918F6J2</accession>
<evidence type="ECO:0000313" key="5">
    <source>
        <dbReference type="EMBL" id="GGR06014.1"/>
    </source>
</evidence>
<feature type="domain" description="HTH luxR-type" evidence="4">
    <location>
        <begin position="871"/>
        <end position="936"/>
    </location>
</feature>
<keyword evidence="1" id="KW-0547">Nucleotide-binding</keyword>
<dbReference type="PROSITE" id="PS50043">
    <property type="entry name" value="HTH_LUXR_2"/>
    <property type="match status" value="1"/>
</dbReference>
<dbReference type="GO" id="GO:0005524">
    <property type="term" value="F:ATP binding"/>
    <property type="evidence" value="ECO:0007669"/>
    <property type="project" value="UniProtKB-KW"/>
</dbReference>
<reference evidence="5" key="1">
    <citation type="journal article" date="2014" name="Int. J. Syst. Evol. Microbiol.">
        <title>Complete genome sequence of Corynebacterium casei LMG S-19264T (=DSM 44701T), isolated from a smear-ripened cheese.</title>
        <authorList>
            <consortium name="US DOE Joint Genome Institute (JGI-PGF)"/>
            <person name="Walter F."/>
            <person name="Albersmeier A."/>
            <person name="Kalinowski J."/>
            <person name="Ruckert C."/>
        </authorList>
    </citation>
    <scope>NUCLEOTIDE SEQUENCE</scope>
    <source>
        <strain evidence="5">JCM 4346</strain>
    </source>
</reference>
<organism evidence="5 6">
    <name type="scientific">Streptomyces aurantiogriseus</name>
    <dbReference type="NCBI Taxonomy" id="66870"/>
    <lineage>
        <taxon>Bacteria</taxon>
        <taxon>Bacillati</taxon>
        <taxon>Actinomycetota</taxon>
        <taxon>Actinomycetes</taxon>
        <taxon>Kitasatosporales</taxon>
        <taxon>Streptomycetaceae</taxon>
        <taxon>Streptomyces</taxon>
    </lineage>
</organism>
<dbReference type="EMBL" id="BMSX01000004">
    <property type="protein sequence ID" value="GGR06014.1"/>
    <property type="molecule type" value="Genomic_DNA"/>
</dbReference>
<evidence type="ECO:0000256" key="2">
    <source>
        <dbReference type="ARBA" id="ARBA00022840"/>
    </source>
</evidence>
<evidence type="ECO:0000313" key="6">
    <source>
        <dbReference type="Proteomes" id="UP000658320"/>
    </source>
</evidence>
<evidence type="ECO:0000256" key="3">
    <source>
        <dbReference type="SAM" id="MobiDB-lite"/>
    </source>
</evidence>
<dbReference type="InterPro" id="IPR016032">
    <property type="entry name" value="Sig_transdc_resp-reg_C-effctor"/>
</dbReference>
<dbReference type="Gene3D" id="1.10.10.10">
    <property type="entry name" value="Winged helix-like DNA-binding domain superfamily/Winged helix DNA-binding domain"/>
    <property type="match status" value="1"/>
</dbReference>
<dbReference type="GO" id="GO:0004016">
    <property type="term" value="F:adenylate cyclase activity"/>
    <property type="evidence" value="ECO:0007669"/>
    <property type="project" value="TreeGrafter"/>
</dbReference>
<dbReference type="PANTHER" id="PTHR16305">
    <property type="entry name" value="TESTICULAR SOLUBLE ADENYLYL CYCLASE"/>
    <property type="match status" value="1"/>
</dbReference>
<dbReference type="SMART" id="SM00421">
    <property type="entry name" value="HTH_LUXR"/>
    <property type="match status" value="1"/>
</dbReference>
<dbReference type="Pfam" id="PF13191">
    <property type="entry name" value="AAA_16"/>
    <property type="match status" value="1"/>
</dbReference>
<sequence length="942" mass="101503">MTPWKRFVAAGTDSFEHDEADALIGRDTDLQRIRSLLGVGGGGGALLLSGEAGVGKTAVLHALAEAAAADGARVLRAVGVEFEADCSYSGLNQVLFPFQEVLADLEAGYRDALRVALGFESGSPPEKLVVSEAVLVLLQTLATEEPLLVIVDDLPWIDRASAAVLGFVARRATGVPVSFLAASRPGSHSLYEGGALPTYQLRPLNGEAAAHLVGTRFPGLAGSVRQRLVSAAGGNPLALLELPRALRTTQSPALDGVPVLRPPGRRPDVLFGSRVAGLPRPSQRLLLLAALEGSGDLDVLQAASRQADDGYGLDDLAPAERQQLVQVDRSTRRLRFRHPLIRSAVVERSTSGERRAVHGALAQVLVDQPERQAWHLGEAAVEPDEVVAALLEQAARLTMRRGDANGSMRTLIRSAALTPQGPDRGRRLAEAAYIGAESSGTLPSVQRLLDDARRVAPDLNRSLHSAAAAALLILNSDGDVDTAHRLLVGAVETGAHGYDAHDTALIDALHILALVCFFGARHELWKPFYHALERLTPKPPPFLSALGKTFSDPAHTGIAASRELDGLLAELTEETDPVQINRTGTAALYLDRLSEVREAEWRVVRMGREGGPARWYLSGLTHLCLDDYLTGMWDEALGLADEGLQVCEDHGYRAFAWHFLYIQAIVRAARGEADGSQAMAGRIIHWALPRGAHCAAHYARHAATLEALGRCDFSSAYRHANAISPAGTLASHVPHALWVTMDLVEAAVRTNRHTEAAAHVHAMREAGTADLSLRHALLTQASAAWCATDDDEALRLFAQALAVPGADRWLFDFARVQLAYGERLRRARATAESRGPLSAALATFEHLQARPWAERAEKELRAAGSSKRHSGTSRERTLTSQEREIAQLAARGLTNKQIAERLFLSHRTVGAHLYQIYPKLGITSRGMLRDALGPQSPLEIQQ</sequence>
<reference evidence="5" key="2">
    <citation type="submission" date="2020-09" db="EMBL/GenBank/DDBJ databases">
        <authorList>
            <person name="Sun Q."/>
            <person name="Ohkuma M."/>
        </authorList>
    </citation>
    <scope>NUCLEOTIDE SEQUENCE</scope>
    <source>
        <strain evidence="5">JCM 4346</strain>
    </source>
</reference>
<comment type="caution">
    <text evidence="5">The sequence shown here is derived from an EMBL/GenBank/DDBJ whole genome shotgun (WGS) entry which is preliminary data.</text>
</comment>
<dbReference type="Pfam" id="PF00196">
    <property type="entry name" value="GerE"/>
    <property type="match status" value="1"/>
</dbReference>
<dbReference type="SUPFAM" id="SSF46894">
    <property type="entry name" value="C-terminal effector domain of the bipartite response regulators"/>
    <property type="match status" value="1"/>
</dbReference>
<gene>
    <name evidence="5" type="ORF">GCM10010251_22170</name>
</gene>
<dbReference type="PANTHER" id="PTHR16305:SF35">
    <property type="entry name" value="TRANSCRIPTIONAL ACTIVATOR DOMAIN"/>
    <property type="match status" value="1"/>
</dbReference>
<keyword evidence="6" id="KW-1185">Reference proteome</keyword>
<evidence type="ECO:0000256" key="1">
    <source>
        <dbReference type="ARBA" id="ARBA00022741"/>
    </source>
</evidence>
<dbReference type="InterPro" id="IPR027417">
    <property type="entry name" value="P-loop_NTPase"/>
</dbReference>